<keyword evidence="6 9" id="KW-0808">Transferase</keyword>
<evidence type="ECO:0000256" key="9">
    <source>
        <dbReference type="RuleBase" id="RU365045"/>
    </source>
</evidence>
<evidence type="ECO:0000256" key="6">
    <source>
        <dbReference type="ARBA" id="ARBA00022679"/>
    </source>
</evidence>
<evidence type="ECO:0000313" key="12">
    <source>
        <dbReference type="EMBL" id="MFD2628909.1"/>
    </source>
</evidence>
<proteinExistence type="inferred from homology"/>
<comment type="similarity">
    <text evidence="3 9">Belongs to the acetyltransferase family. EctA subfamily.</text>
</comment>
<evidence type="ECO:0000256" key="3">
    <source>
        <dbReference type="ARBA" id="ARBA00010712"/>
    </source>
</evidence>
<dbReference type="PANTHER" id="PTHR43072:SF60">
    <property type="entry name" value="L-2,4-DIAMINOBUTYRIC ACID ACETYLTRANSFERASE"/>
    <property type="match status" value="1"/>
</dbReference>
<dbReference type="PANTHER" id="PTHR43072">
    <property type="entry name" value="N-ACETYLTRANSFERASE"/>
    <property type="match status" value="1"/>
</dbReference>
<comment type="function">
    <text evidence="1 9">Catalyzes the acetylation of L-2,4-diaminobutyrate (DABA) to gamma-N-acetyl-alpha,gamma-diaminobutyric acid (ADABA) with acetyl coenzyme A.</text>
</comment>
<dbReference type="InterPro" id="IPR016181">
    <property type="entry name" value="Acyl_CoA_acyltransferase"/>
</dbReference>
<accession>A0ABW5Q031</accession>
<dbReference type="NCBIfam" id="TIGR02406">
    <property type="entry name" value="ectoine_EctA"/>
    <property type="match status" value="1"/>
</dbReference>
<dbReference type="GO" id="GO:0033816">
    <property type="term" value="F:diaminobutyrate acetyltransferase activity"/>
    <property type="evidence" value="ECO:0007669"/>
    <property type="project" value="UniProtKB-EC"/>
</dbReference>
<dbReference type="InterPro" id="IPR012772">
    <property type="entry name" value="Ectoine_EctA"/>
</dbReference>
<evidence type="ECO:0000256" key="5">
    <source>
        <dbReference type="ARBA" id="ARBA00017935"/>
    </source>
</evidence>
<feature type="compositionally biased region" description="Polar residues" evidence="10">
    <location>
        <begin position="1"/>
        <end position="19"/>
    </location>
</feature>
<gene>
    <name evidence="9 12" type="primary">ectA</name>
    <name evidence="12" type="ORF">ACFSUN_08940</name>
</gene>
<dbReference type="SUPFAM" id="SSF55729">
    <property type="entry name" value="Acyl-CoA N-acyltransferases (Nat)"/>
    <property type="match status" value="1"/>
</dbReference>
<evidence type="ECO:0000256" key="4">
    <source>
        <dbReference type="ARBA" id="ARBA00012355"/>
    </source>
</evidence>
<dbReference type="PROSITE" id="PS51186">
    <property type="entry name" value="GNAT"/>
    <property type="match status" value="1"/>
</dbReference>
<dbReference type="Proteomes" id="UP001597451">
    <property type="component" value="Unassembled WGS sequence"/>
</dbReference>
<comment type="caution">
    <text evidence="12">The sequence shown here is derived from an EMBL/GenBank/DDBJ whole genome shotgun (WGS) entry which is preliminary data.</text>
</comment>
<keyword evidence="7 9" id="KW-0012">Acyltransferase</keyword>
<name>A0ABW5Q031_9BACI</name>
<dbReference type="EC" id="2.3.1.178" evidence="4 9"/>
<dbReference type="EMBL" id="JBHUMX010000023">
    <property type="protein sequence ID" value="MFD2628909.1"/>
    <property type="molecule type" value="Genomic_DNA"/>
</dbReference>
<organism evidence="12 13">
    <name type="scientific">Oceanobacillus kapialis</name>
    <dbReference type="NCBI Taxonomy" id="481353"/>
    <lineage>
        <taxon>Bacteria</taxon>
        <taxon>Bacillati</taxon>
        <taxon>Bacillota</taxon>
        <taxon>Bacilli</taxon>
        <taxon>Bacillales</taxon>
        <taxon>Bacillaceae</taxon>
        <taxon>Oceanobacillus</taxon>
    </lineage>
</organism>
<sequence>MSIRNQNGNAVEQTVQPKTEVSFRSPAKKDGAAVWELIKHTGVLDLNSSYSYLMWCDIFSETSIVATEDENVCGFISGYIHPKKANTLFIWQVAVHESGRGKGLASRMLKELLGRVACEKVQYLEATVSPSNVASTNLFKGLARSLETNCIITDYFTSTDFPQEGHEDELLFKIGPIKKDKG</sequence>
<reference evidence="13" key="1">
    <citation type="journal article" date="2019" name="Int. J. Syst. Evol. Microbiol.">
        <title>The Global Catalogue of Microorganisms (GCM) 10K type strain sequencing project: providing services to taxonomists for standard genome sequencing and annotation.</title>
        <authorList>
            <consortium name="The Broad Institute Genomics Platform"/>
            <consortium name="The Broad Institute Genome Sequencing Center for Infectious Disease"/>
            <person name="Wu L."/>
            <person name="Ma J."/>
        </authorList>
    </citation>
    <scope>NUCLEOTIDE SEQUENCE [LARGE SCALE GENOMIC DNA]</scope>
    <source>
        <strain evidence="13">TISTR 1858</strain>
    </source>
</reference>
<feature type="region of interest" description="Disordered" evidence="10">
    <location>
        <begin position="1"/>
        <end position="24"/>
    </location>
</feature>
<evidence type="ECO:0000313" key="13">
    <source>
        <dbReference type="Proteomes" id="UP001597451"/>
    </source>
</evidence>
<dbReference type="RefSeq" id="WP_379561669.1">
    <property type="nucleotide sequence ID" value="NZ_CP085256.1"/>
</dbReference>
<dbReference type="Gene3D" id="3.40.630.30">
    <property type="match status" value="1"/>
</dbReference>
<feature type="domain" description="N-acetyltransferase" evidence="11">
    <location>
        <begin position="21"/>
        <end position="162"/>
    </location>
</feature>
<comment type="catalytic activity">
    <reaction evidence="8 9">
        <text>L-2,4-diaminobutanoate + acetyl-CoA = (2S)-4-acetamido-2-aminobutanoate + CoA + H(+)</text>
        <dbReference type="Rhea" id="RHEA:16901"/>
        <dbReference type="ChEBI" id="CHEBI:15378"/>
        <dbReference type="ChEBI" id="CHEBI:57287"/>
        <dbReference type="ChEBI" id="CHEBI:57288"/>
        <dbReference type="ChEBI" id="CHEBI:58761"/>
        <dbReference type="ChEBI" id="CHEBI:58929"/>
        <dbReference type="EC" id="2.3.1.178"/>
    </reaction>
</comment>
<dbReference type="Pfam" id="PF00583">
    <property type="entry name" value="Acetyltransf_1"/>
    <property type="match status" value="1"/>
</dbReference>
<keyword evidence="13" id="KW-1185">Reference proteome</keyword>
<protein>
    <recommendedName>
        <fullName evidence="5 9">L-2,4-diaminobutyric acid acetyltransferase</fullName>
        <shortName evidence="9">DABA acetyltransferase</shortName>
        <ecNumber evidence="4 9">2.3.1.178</ecNumber>
    </recommendedName>
</protein>
<evidence type="ECO:0000256" key="2">
    <source>
        <dbReference type="ARBA" id="ARBA00004978"/>
    </source>
</evidence>
<dbReference type="CDD" id="cd04301">
    <property type="entry name" value="NAT_SF"/>
    <property type="match status" value="1"/>
</dbReference>
<evidence type="ECO:0000256" key="1">
    <source>
        <dbReference type="ARBA" id="ARBA00003741"/>
    </source>
</evidence>
<evidence type="ECO:0000256" key="7">
    <source>
        <dbReference type="ARBA" id="ARBA00023315"/>
    </source>
</evidence>
<evidence type="ECO:0000259" key="11">
    <source>
        <dbReference type="PROSITE" id="PS51186"/>
    </source>
</evidence>
<evidence type="ECO:0000256" key="8">
    <source>
        <dbReference type="ARBA" id="ARBA00048924"/>
    </source>
</evidence>
<evidence type="ECO:0000256" key="10">
    <source>
        <dbReference type="SAM" id="MobiDB-lite"/>
    </source>
</evidence>
<comment type="pathway">
    <text evidence="2 9">Amine and polyamine biosynthesis; ectoine biosynthesis; L-ectoine from L-aspartate 4-semialdehyde: step 2/3.</text>
</comment>
<dbReference type="InterPro" id="IPR000182">
    <property type="entry name" value="GNAT_dom"/>
</dbReference>